<evidence type="ECO:0000256" key="1">
    <source>
        <dbReference type="ARBA" id="ARBA00022475"/>
    </source>
</evidence>
<accession>A0A395JL03</accession>
<dbReference type="GO" id="GO:0005886">
    <property type="term" value="C:plasma membrane"/>
    <property type="evidence" value="ECO:0007669"/>
    <property type="project" value="InterPro"/>
</dbReference>
<name>A0A395JL03_9GAMM</name>
<proteinExistence type="predicted"/>
<keyword evidence="2 5" id="KW-0812">Transmembrane</keyword>
<dbReference type="Proteomes" id="UP000253083">
    <property type="component" value="Unassembled WGS sequence"/>
</dbReference>
<dbReference type="InParanoid" id="A0A395JL03"/>
<evidence type="ECO:0000313" key="7">
    <source>
        <dbReference type="EMBL" id="RBP51473.1"/>
    </source>
</evidence>
<keyword evidence="1" id="KW-1003">Cell membrane</keyword>
<feature type="domain" description="Lipopolysaccharide assembly protein A" evidence="6">
    <location>
        <begin position="23"/>
        <end position="87"/>
    </location>
</feature>
<keyword evidence="3 5" id="KW-1133">Transmembrane helix</keyword>
<dbReference type="Pfam" id="PF06305">
    <property type="entry name" value="LapA_dom"/>
    <property type="match status" value="1"/>
</dbReference>
<evidence type="ECO:0000256" key="3">
    <source>
        <dbReference type="ARBA" id="ARBA00022989"/>
    </source>
</evidence>
<keyword evidence="4 5" id="KW-0472">Membrane</keyword>
<gene>
    <name evidence="7" type="ORF">DFR28_102903</name>
</gene>
<evidence type="ECO:0000256" key="4">
    <source>
        <dbReference type="ARBA" id="ARBA00023136"/>
    </source>
</evidence>
<dbReference type="InterPro" id="IPR010445">
    <property type="entry name" value="LapA_dom"/>
</dbReference>
<evidence type="ECO:0000259" key="6">
    <source>
        <dbReference type="Pfam" id="PF06305"/>
    </source>
</evidence>
<feature type="transmembrane region" description="Helical" evidence="5">
    <location>
        <begin position="41"/>
        <end position="66"/>
    </location>
</feature>
<protein>
    <submittedName>
        <fullName evidence="7">Putative membrane protein</fullName>
    </submittedName>
</protein>
<comment type="caution">
    <text evidence="7">The sequence shown here is derived from an EMBL/GenBank/DDBJ whole genome shotgun (WGS) entry which is preliminary data.</text>
</comment>
<organism evidence="7 8">
    <name type="scientific">Arenicella xantha</name>
    <dbReference type="NCBI Taxonomy" id="644221"/>
    <lineage>
        <taxon>Bacteria</taxon>
        <taxon>Pseudomonadati</taxon>
        <taxon>Pseudomonadota</taxon>
        <taxon>Gammaproteobacteria</taxon>
        <taxon>Arenicellales</taxon>
        <taxon>Arenicellaceae</taxon>
        <taxon>Arenicella</taxon>
    </lineage>
</organism>
<dbReference type="RefSeq" id="WP_113954238.1">
    <property type="nucleotide sequence ID" value="NZ_QNRT01000002.1"/>
</dbReference>
<evidence type="ECO:0000313" key="8">
    <source>
        <dbReference type="Proteomes" id="UP000253083"/>
    </source>
</evidence>
<dbReference type="EMBL" id="QNRT01000002">
    <property type="protein sequence ID" value="RBP51473.1"/>
    <property type="molecule type" value="Genomic_DNA"/>
</dbReference>
<evidence type="ECO:0000256" key="2">
    <source>
        <dbReference type="ARBA" id="ARBA00022692"/>
    </source>
</evidence>
<dbReference type="AlphaFoldDB" id="A0A395JL03"/>
<sequence length="108" mass="11966">MKKILFFVLFLLFVVFALTLNLQNPGSITLKYYYFGEANVALSLVLIIPFVFGLLLGALLMSISVFRNKVAVGKTKRQLAKVEKEVESLRTLPLSESELKGATLPGES</sequence>
<reference evidence="7 8" key="1">
    <citation type="submission" date="2018-06" db="EMBL/GenBank/DDBJ databases">
        <title>Genomic Encyclopedia of Type Strains, Phase IV (KMG-IV): sequencing the most valuable type-strain genomes for metagenomic binning, comparative biology and taxonomic classification.</title>
        <authorList>
            <person name="Goeker M."/>
        </authorList>
    </citation>
    <scope>NUCLEOTIDE SEQUENCE [LARGE SCALE GENOMIC DNA]</scope>
    <source>
        <strain evidence="7 8">DSM 24032</strain>
    </source>
</reference>
<evidence type="ECO:0000256" key="5">
    <source>
        <dbReference type="SAM" id="Phobius"/>
    </source>
</evidence>
<keyword evidence="8" id="KW-1185">Reference proteome</keyword>